<dbReference type="EMBL" id="CAKLBY020000003">
    <property type="protein sequence ID" value="CAK7890780.1"/>
    <property type="molecule type" value="Genomic_DNA"/>
</dbReference>
<dbReference type="AlphaFoldDB" id="A0AAV1T1G4"/>
<evidence type="ECO:0000313" key="1">
    <source>
        <dbReference type="EMBL" id="CAK7890780.1"/>
    </source>
</evidence>
<gene>
    <name evidence="2" type="ORF">PM001_LOCUS26905</name>
    <name evidence="1" type="ORF">PM001_LOCUS43</name>
</gene>
<name>A0AAV1T1G4_9STRA</name>
<accession>A0AAV1T1G4</accession>
<evidence type="ECO:0000313" key="2">
    <source>
        <dbReference type="EMBL" id="CAK7941755.1"/>
    </source>
</evidence>
<comment type="caution">
    <text evidence="1">The sequence shown here is derived from an EMBL/GenBank/DDBJ whole genome shotgun (WGS) entry which is preliminary data.</text>
</comment>
<protein>
    <submittedName>
        <fullName evidence="1">Uncharacterized protein</fullName>
    </submittedName>
</protein>
<evidence type="ECO:0000313" key="3">
    <source>
        <dbReference type="Proteomes" id="UP001162060"/>
    </source>
</evidence>
<dbReference type="EMBL" id="CAKLBY020000264">
    <property type="protein sequence ID" value="CAK7941755.1"/>
    <property type="molecule type" value="Genomic_DNA"/>
</dbReference>
<proteinExistence type="predicted"/>
<reference evidence="1" key="1">
    <citation type="submission" date="2024-01" db="EMBL/GenBank/DDBJ databases">
        <authorList>
            <person name="Webb A."/>
        </authorList>
    </citation>
    <scope>NUCLEOTIDE SEQUENCE</scope>
    <source>
        <strain evidence="1">Pm1</strain>
    </source>
</reference>
<organism evidence="1 3">
    <name type="scientific">Peronospora matthiolae</name>
    <dbReference type="NCBI Taxonomy" id="2874970"/>
    <lineage>
        <taxon>Eukaryota</taxon>
        <taxon>Sar</taxon>
        <taxon>Stramenopiles</taxon>
        <taxon>Oomycota</taxon>
        <taxon>Peronosporomycetes</taxon>
        <taxon>Peronosporales</taxon>
        <taxon>Peronosporaceae</taxon>
        <taxon>Peronospora</taxon>
    </lineage>
</organism>
<dbReference type="Proteomes" id="UP001162060">
    <property type="component" value="Unassembled WGS sequence"/>
</dbReference>
<sequence length="60" mass="6509">MVIDSGRTFAKTSLQKIMASLTGKSHGSDVLKRLCASHEIGQISKLPGGNLRVKVKWKEA</sequence>